<reference evidence="2" key="1">
    <citation type="submission" date="2020-11" db="EMBL/GenBank/DDBJ databases">
        <title>Sequencing the genomes of 1000 actinobacteria strains.</title>
        <authorList>
            <person name="Klenk H.-P."/>
        </authorList>
    </citation>
    <scope>NUCLEOTIDE SEQUENCE</scope>
    <source>
        <strain evidence="2">DSM 43175</strain>
    </source>
</reference>
<evidence type="ECO:0000313" key="3">
    <source>
        <dbReference type="Proteomes" id="UP000614047"/>
    </source>
</evidence>
<proteinExistence type="predicted"/>
<dbReference type="RefSeq" id="WP_197014339.1">
    <property type="nucleotide sequence ID" value="NZ_BAABES010000033.1"/>
</dbReference>
<dbReference type="AlphaFoldDB" id="A0A931DQE5"/>
<protein>
    <recommendedName>
        <fullName evidence="4">Lipoprotein</fullName>
    </recommendedName>
</protein>
<keyword evidence="3" id="KW-1185">Reference proteome</keyword>
<evidence type="ECO:0000313" key="2">
    <source>
        <dbReference type="EMBL" id="MBG6092112.1"/>
    </source>
</evidence>
<gene>
    <name evidence="2" type="ORF">IW256_006225</name>
</gene>
<name>A0A931DQE5_9ACTN</name>
<dbReference type="Proteomes" id="UP000614047">
    <property type="component" value="Unassembled WGS sequence"/>
</dbReference>
<evidence type="ECO:0000256" key="1">
    <source>
        <dbReference type="SAM" id="SignalP"/>
    </source>
</evidence>
<sequence length="142" mass="14014">MRMSPAKLVGVLAIGGALLTSTACGPLGSLAGGDKDAACKNIRSELSSVQSKIATPNMSNPGASGAANAQVYRETASKIRSEGQKAGGDVETAAGKVATDLEGLATMMSNLGSGNTTSPGSSTSSFIRNAAELGRACGYSGN</sequence>
<evidence type="ECO:0008006" key="4">
    <source>
        <dbReference type="Google" id="ProtNLM"/>
    </source>
</evidence>
<feature type="signal peptide" evidence="1">
    <location>
        <begin position="1"/>
        <end position="23"/>
    </location>
</feature>
<dbReference type="PROSITE" id="PS51257">
    <property type="entry name" value="PROKAR_LIPOPROTEIN"/>
    <property type="match status" value="1"/>
</dbReference>
<dbReference type="EMBL" id="JADOUA010000001">
    <property type="protein sequence ID" value="MBG6092112.1"/>
    <property type="molecule type" value="Genomic_DNA"/>
</dbReference>
<accession>A0A931DQE5</accession>
<feature type="chain" id="PRO_5038538754" description="Lipoprotein" evidence="1">
    <location>
        <begin position="24"/>
        <end position="142"/>
    </location>
</feature>
<organism evidence="2 3">
    <name type="scientific">Actinomadura viridis</name>
    <dbReference type="NCBI Taxonomy" id="58110"/>
    <lineage>
        <taxon>Bacteria</taxon>
        <taxon>Bacillati</taxon>
        <taxon>Actinomycetota</taxon>
        <taxon>Actinomycetes</taxon>
        <taxon>Streptosporangiales</taxon>
        <taxon>Thermomonosporaceae</taxon>
        <taxon>Actinomadura</taxon>
    </lineage>
</organism>
<keyword evidence="1" id="KW-0732">Signal</keyword>
<comment type="caution">
    <text evidence="2">The sequence shown here is derived from an EMBL/GenBank/DDBJ whole genome shotgun (WGS) entry which is preliminary data.</text>
</comment>